<evidence type="ECO:0000256" key="9">
    <source>
        <dbReference type="ARBA" id="ARBA00022968"/>
    </source>
</evidence>
<dbReference type="Gene3D" id="3.90.550.50">
    <property type="match status" value="1"/>
</dbReference>
<dbReference type="GO" id="GO:0016263">
    <property type="term" value="F:glycoprotein-N-acetylgalactosamine 3-beta-galactosyltransferase activity"/>
    <property type="evidence" value="ECO:0007669"/>
    <property type="project" value="UniProtKB-EC"/>
</dbReference>
<dbReference type="Pfam" id="PF02434">
    <property type="entry name" value="Fringe"/>
    <property type="match status" value="1"/>
</dbReference>
<dbReference type="InterPro" id="IPR003378">
    <property type="entry name" value="Fringe-like_glycosylTrfase"/>
</dbReference>
<organism evidence="13 14">
    <name type="scientific">Batillaria attramentaria</name>
    <dbReference type="NCBI Taxonomy" id="370345"/>
    <lineage>
        <taxon>Eukaryota</taxon>
        <taxon>Metazoa</taxon>
        <taxon>Spiralia</taxon>
        <taxon>Lophotrochozoa</taxon>
        <taxon>Mollusca</taxon>
        <taxon>Gastropoda</taxon>
        <taxon>Caenogastropoda</taxon>
        <taxon>Sorbeoconcha</taxon>
        <taxon>Cerithioidea</taxon>
        <taxon>Batillariidae</taxon>
        <taxon>Batillaria</taxon>
    </lineage>
</organism>
<feature type="domain" description="Fringe-like glycosyltransferase" evidence="12">
    <location>
        <begin position="20"/>
        <end position="183"/>
    </location>
</feature>
<evidence type="ECO:0000313" key="13">
    <source>
        <dbReference type="EMBL" id="KAK7486281.1"/>
    </source>
</evidence>
<dbReference type="AlphaFoldDB" id="A0ABD0KGE7"/>
<keyword evidence="11" id="KW-0472">Membrane</keyword>
<comment type="similarity">
    <text evidence="3">Belongs to the glycosyltransferase 31 family. Beta3-Gal-T subfamily.</text>
</comment>
<keyword evidence="9" id="KW-0735">Signal-anchor</keyword>
<evidence type="ECO:0000256" key="10">
    <source>
        <dbReference type="ARBA" id="ARBA00022989"/>
    </source>
</evidence>
<keyword evidence="5" id="KW-0328">Glycosyltransferase</keyword>
<evidence type="ECO:0000256" key="7">
    <source>
        <dbReference type="ARBA" id="ARBA00022692"/>
    </source>
</evidence>
<name>A0ABD0KGE7_9CAEN</name>
<dbReference type="PANTHER" id="PTHR23033">
    <property type="entry name" value="BETA1,3-GALACTOSYLTRANSFERASE"/>
    <property type="match status" value="1"/>
</dbReference>
<keyword evidence="7" id="KW-0812">Transmembrane</keyword>
<comment type="subcellular location">
    <subcellularLocation>
        <location evidence="1">Membrane</location>
        <topology evidence="1">Single-pass type II membrane protein</topology>
    </subcellularLocation>
</comment>
<evidence type="ECO:0000256" key="4">
    <source>
        <dbReference type="ARBA" id="ARBA00012557"/>
    </source>
</evidence>
<dbReference type="Proteomes" id="UP001519460">
    <property type="component" value="Unassembled WGS sequence"/>
</dbReference>
<evidence type="ECO:0000256" key="8">
    <source>
        <dbReference type="ARBA" id="ARBA00022741"/>
    </source>
</evidence>
<evidence type="ECO:0000256" key="2">
    <source>
        <dbReference type="ARBA" id="ARBA00004922"/>
    </source>
</evidence>
<keyword evidence="8" id="KW-0547">Nucleotide-binding</keyword>
<dbReference type="EMBL" id="JACVVK020000181">
    <property type="protein sequence ID" value="KAK7486281.1"/>
    <property type="molecule type" value="Genomic_DNA"/>
</dbReference>
<accession>A0ABD0KGE7</accession>
<gene>
    <name evidence="13" type="ORF">BaRGS_00022451</name>
</gene>
<evidence type="ECO:0000256" key="11">
    <source>
        <dbReference type="ARBA" id="ARBA00023136"/>
    </source>
</evidence>
<reference evidence="13 14" key="1">
    <citation type="journal article" date="2023" name="Sci. Data">
        <title>Genome assembly of the Korean intertidal mud-creeper Batillaria attramentaria.</title>
        <authorList>
            <person name="Patra A.K."/>
            <person name="Ho P.T."/>
            <person name="Jun S."/>
            <person name="Lee S.J."/>
            <person name="Kim Y."/>
            <person name="Won Y.J."/>
        </authorList>
    </citation>
    <scope>NUCLEOTIDE SEQUENCE [LARGE SCALE GENOMIC DNA]</scope>
    <source>
        <strain evidence="13">Wonlab-2016</strain>
    </source>
</reference>
<protein>
    <recommendedName>
        <fullName evidence="4">N-acetylgalactosaminide beta-1,3-galactosyltransferase</fullName>
        <ecNumber evidence="4">2.4.1.122</ecNumber>
    </recommendedName>
</protein>
<keyword evidence="6" id="KW-0808">Transferase</keyword>
<keyword evidence="14" id="KW-1185">Reference proteome</keyword>
<evidence type="ECO:0000259" key="12">
    <source>
        <dbReference type="Pfam" id="PF02434"/>
    </source>
</evidence>
<dbReference type="PANTHER" id="PTHR23033:SF14">
    <property type="entry name" value="GLYCOPROTEIN-N-ACETYLGALACTOSAMINE 3-BETA-GALACTOSYLTRANSFERASE 1-RELATED"/>
    <property type="match status" value="1"/>
</dbReference>
<comment type="pathway">
    <text evidence="2">Protein modification; protein glycosylation.</text>
</comment>
<dbReference type="GO" id="GO:0016020">
    <property type="term" value="C:membrane"/>
    <property type="evidence" value="ECO:0007669"/>
    <property type="project" value="UniProtKB-SubCell"/>
</dbReference>
<comment type="caution">
    <text evidence="13">The sequence shown here is derived from an EMBL/GenBank/DDBJ whole genome shotgun (WGS) entry which is preliminary data.</text>
</comment>
<sequence length="277" mass="31616">MIDESAARALHRQVRVLCWIPSTEKQLNSKVRAVNDTWVKRCDGHVFFVDTQHHNASSDVIELGVKDGRGHLTEKSVAALAYVYEKYGKDYDWFLKGDDDAYVVVENLKFLLSHYNPDAPVYLGHLYKWHLREGYMSGGASYVLSREALRLLNVNGIRRKKCRLTGDEDMEIGRCLHDVGVSSHNTLDRFGRETFHPLNPTTHIVGPIPLNQLPQDRFKMVSGAECCSQLSISFHKVNPDLMRVVDHLLYRTSVYGRNLDMKSLQLHFMEPGIVPPP</sequence>
<evidence type="ECO:0000313" key="14">
    <source>
        <dbReference type="Proteomes" id="UP001519460"/>
    </source>
</evidence>
<evidence type="ECO:0000256" key="1">
    <source>
        <dbReference type="ARBA" id="ARBA00004606"/>
    </source>
</evidence>
<proteinExistence type="inferred from homology"/>
<dbReference type="InterPro" id="IPR026050">
    <property type="entry name" value="C1GALT1/C1GALT1_chp1"/>
</dbReference>
<dbReference type="EC" id="2.4.1.122" evidence="4"/>
<keyword evidence="10" id="KW-1133">Transmembrane helix</keyword>
<dbReference type="GO" id="GO:0000166">
    <property type="term" value="F:nucleotide binding"/>
    <property type="evidence" value="ECO:0007669"/>
    <property type="project" value="UniProtKB-KW"/>
</dbReference>
<evidence type="ECO:0000256" key="6">
    <source>
        <dbReference type="ARBA" id="ARBA00022679"/>
    </source>
</evidence>
<evidence type="ECO:0000256" key="5">
    <source>
        <dbReference type="ARBA" id="ARBA00022676"/>
    </source>
</evidence>
<evidence type="ECO:0000256" key="3">
    <source>
        <dbReference type="ARBA" id="ARBA00006462"/>
    </source>
</evidence>